<name>A0AAJ8BGA3_LATCA</name>
<evidence type="ECO:0000256" key="8">
    <source>
        <dbReference type="ARBA" id="ARBA00022837"/>
    </source>
</evidence>
<keyword evidence="8" id="KW-0106">Calcium</keyword>
<dbReference type="FunFam" id="2.60.120.200:FF:000005">
    <property type="entry name" value="neurexin-1 isoform X1"/>
    <property type="match status" value="1"/>
</dbReference>
<feature type="domain" description="Laminin G" evidence="18">
    <location>
        <begin position="27"/>
        <end position="208"/>
    </location>
</feature>
<dbReference type="FunFam" id="2.60.120.200:FF:000001">
    <property type="entry name" value="neurexin-1 isoform X1"/>
    <property type="match status" value="1"/>
</dbReference>
<feature type="domain" description="Laminin G" evidence="18">
    <location>
        <begin position="1117"/>
        <end position="1319"/>
    </location>
</feature>
<dbReference type="RefSeq" id="XP_050932507.1">
    <property type="nucleotide sequence ID" value="XM_051076550.1"/>
</dbReference>
<feature type="signal peptide" evidence="17">
    <location>
        <begin position="1"/>
        <end position="27"/>
    </location>
</feature>
<feature type="compositionally biased region" description="Low complexity" evidence="15">
    <location>
        <begin position="1398"/>
        <end position="1409"/>
    </location>
</feature>
<keyword evidence="7" id="KW-0677">Repeat</keyword>
<evidence type="ECO:0000313" key="21">
    <source>
        <dbReference type="RefSeq" id="XP_050932507.1"/>
    </source>
</evidence>
<reference evidence="21" key="1">
    <citation type="submission" date="2025-08" db="UniProtKB">
        <authorList>
            <consortium name="RefSeq"/>
        </authorList>
    </citation>
    <scope>IDENTIFICATION</scope>
    <source>
        <tissue evidence="21">Brain</tissue>
    </source>
</reference>
<dbReference type="SMART" id="SM00282">
    <property type="entry name" value="LamG"/>
    <property type="match status" value="6"/>
</dbReference>
<dbReference type="KEGG" id="lcf:108894527"/>
<dbReference type="SUPFAM" id="SSF49899">
    <property type="entry name" value="Concanavalin A-like lectins/glucanases"/>
    <property type="match status" value="6"/>
</dbReference>
<feature type="chain" id="PRO_5042599382" evidence="17">
    <location>
        <begin position="28"/>
        <end position="1495"/>
    </location>
</feature>
<organism evidence="20 21">
    <name type="scientific">Lates calcarifer</name>
    <name type="common">Barramundi</name>
    <name type="synonym">Holocentrus calcarifer</name>
    <dbReference type="NCBI Taxonomy" id="8187"/>
    <lineage>
        <taxon>Eukaryota</taxon>
        <taxon>Metazoa</taxon>
        <taxon>Chordata</taxon>
        <taxon>Craniata</taxon>
        <taxon>Vertebrata</taxon>
        <taxon>Euteleostomi</taxon>
        <taxon>Actinopterygii</taxon>
        <taxon>Neopterygii</taxon>
        <taxon>Teleostei</taxon>
        <taxon>Neoteleostei</taxon>
        <taxon>Acanthomorphata</taxon>
        <taxon>Carangaria</taxon>
        <taxon>Carangaria incertae sedis</taxon>
        <taxon>Centropomidae</taxon>
        <taxon>Lates</taxon>
    </lineage>
</organism>
<feature type="domain" description="EGF-like" evidence="19">
    <location>
        <begin position="1076"/>
        <end position="1113"/>
    </location>
</feature>
<dbReference type="PANTHER" id="PTHR15036:SF51">
    <property type="entry name" value="NEUREXIN-1"/>
    <property type="match status" value="1"/>
</dbReference>
<evidence type="ECO:0000256" key="6">
    <source>
        <dbReference type="ARBA" id="ARBA00022729"/>
    </source>
</evidence>
<evidence type="ECO:0000256" key="13">
    <source>
        <dbReference type="ARBA" id="ARBA00054347"/>
    </source>
</evidence>
<accession>A0AAJ8BGA3</accession>
<dbReference type="PROSITE" id="PS50025">
    <property type="entry name" value="LAM_G_DOMAIN"/>
    <property type="match status" value="6"/>
</dbReference>
<dbReference type="GO" id="GO:0016020">
    <property type="term" value="C:membrane"/>
    <property type="evidence" value="ECO:0007669"/>
    <property type="project" value="UniProtKB-SubCell"/>
</dbReference>
<keyword evidence="12" id="KW-1015">Disulfide bond</keyword>
<dbReference type="InterPro" id="IPR050372">
    <property type="entry name" value="Neurexin-related_CASP"/>
</dbReference>
<feature type="domain" description="Laminin G" evidence="18">
    <location>
        <begin position="711"/>
        <end position="884"/>
    </location>
</feature>
<feature type="compositionally biased region" description="Polar residues" evidence="15">
    <location>
        <begin position="1361"/>
        <end position="1372"/>
    </location>
</feature>
<evidence type="ECO:0000259" key="19">
    <source>
        <dbReference type="PROSITE" id="PS50026"/>
    </source>
</evidence>
<proteinExistence type="inferred from homology"/>
<feature type="transmembrane region" description="Helical" evidence="16">
    <location>
        <begin position="1421"/>
        <end position="1441"/>
    </location>
</feature>
<dbReference type="FunFam" id="2.60.120.200:FF:000003">
    <property type="entry name" value="neurexin-1 isoform X1"/>
    <property type="match status" value="1"/>
</dbReference>
<keyword evidence="5" id="KW-0479">Metal-binding</keyword>
<dbReference type="CDD" id="cd00110">
    <property type="entry name" value="LamG"/>
    <property type="match status" value="6"/>
</dbReference>
<feature type="region of interest" description="Disordered" evidence="15">
    <location>
        <begin position="1323"/>
        <end position="1413"/>
    </location>
</feature>
<dbReference type="FunFam" id="2.60.120.200:FF:000004">
    <property type="entry name" value="neurexin-1 isoform X1"/>
    <property type="match status" value="1"/>
</dbReference>
<dbReference type="Pfam" id="PF02210">
    <property type="entry name" value="Laminin_G_2"/>
    <property type="match status" value="6"/>
</dbReference>
<protein>
    <submittedName>
        <fullName evidence="21">LOW QUALITY PROTEIN: neurexin-1a</fullName>
    </submittedName>
</protein>
<comment type="caution">
    <text evidence="14">Lacks conserved residue(s) required for the propagation of feature annotation.</text>
</comment>
<evidence type="ECO:0000256" key="9">
    <source>
        <dbReference type="ARBA" id="ARBA00022889"/>
    </source>
</evidence>
<gene>
    <name evidence="21" type="primary">LOC108894527</name>
</gene>
<feature type="domain" description="Laminin G" evidence="18">
    <location>
        <begin position="898"/>
        <end position="1073"/>
    </location>
</feature>
<dbReference type="InterPro" id="IPR013320">
    <property type="entry name" value="ConA-like_dom_sf"/>
</dbReference>
<evidence type="ECO:0000256" key="14">
    <source>
        <dbReference type="PROSITE-ProRule" id="PRU00076"/>
    </source>
</evidence>
<dbReference type="InterPro" id="IPR000742">
    <property type="entry name" value="EGF"/>
</dbReference>
<evidence type="ECO:0000256" key="17">
    <source>
        <dbReference type="SAM" id="SignalP"/>
    </source>
</evidence>
<dbReference type="FunFam" id="2.10.25.10:FF:000029">
    <property type="entry name" value="neurexin-1 isoform X1"/>
    <property type="match status" value="1"/>
</dbReference>
<dbReference type="Proteomes" id="UP000694890">
    <property type="component" value="Linkage group LG16_LG22"/>
</dbReference>
<keyword evidence="9" id="KW-0130">Cell adhesion</keyword>
<evidence type="ECO:0000256" key="4">
    <source>
        <dbReference type="ARBA" id="ARBA00022692"/>
    </source>
</evidence>
<keyword evidence="11 16" id="KW-0472">Membrane</keyword>
<feature type="domain" description="EGF-like" evidence="19">
    <location>
        <begin position="669"/>
        <end position="706"/>
    </location>
</feature>
<evidence type="ECO:0000256" key="7">
    <source>
        <dbReference type="ARBA" id="ARBA00022737"/>
    </source>
</evidence>
<keyword evidence="10 16" id="KW-1133">Transmembrane helix</keyword>
<evidence type="ECO:0000256" key="2">
    <source>
        <dbReference type="ARBA" id="ARBA00010241"/>
    </source>
</evidence>
<dbReference type="FunFam" id="2.60.120.200:FF:000014">
    <property type="entry name" value="neurexin-1 isoform X1"/>
    <property type="match status" value="1"/>
</dbReference>
<feature type="domain" description="Laminin G" evidence="18">
    <location>
        <begin position="275"/>
        <end position="465"/>
    </location>
</feature>
<dbReference type="InterPro" id="IPR003585">
    <property type="entry name" value="Neurexin-like"/>
</dbReference>
<dbReference type="GeneID" id="108894527"/>
<dbReference type="CDD" id="cd00054">
    <property type="entry name" value="EGF_CA"/>
    <property type="match status" value="2"/>
</dbReference>
<dbReference type="PANTHER" id="PTHR15036">
    <property type="entry name" value="PIKACHURIN-LIKE PROTEIN"/>
    <property type="match status" value="1"/>
</dbReference>
<sequence>MVLQKPHGAHIIWVGLLICCFVETGTCLEFTGAEGQWARFPVWNACCESEMSFNMKTKSSHGLLVYFDDEGFCDFLELLILNGKLSLRFSIFCAEPATVISDTAVNDNQWHTVTIRRNFKNTTLMVDNEIKWVEVKSKRRDMTVFSPLFVGGISPKLRSLALQMTSTAVKDQLPFTGWITDIKVNNTESVMINSEGVLKDLCGTSNMCLNGGVCSLINNEPTCDCSQTGFQGKDCSEEDNYSEGPAHLMMGDQGQRGEAWHVRSLLSIQGKEEYVATFKGSEFFCYDLSLNPIQSSSDEITLSFKTLQRNGLMLHTGKSADYVNLALKNGAVSLVINLGSGAFEALVEPVNGKFNDNDWHDVKVTRNLRQHSGIGHAMVTISVDGILTTTGYTQEDYTMLGSDDFFYVGGSPSTADLPGSPVSNNFMGCLKEVVYKNNDVRLELSRLARQGDPKMKIHGTVAFKCENVATLDPITFETPESLIILNKWNAKKTGSISFDFRTTEPNGLLLFSHGKPKQQPKDSKSPQTLKVDFFAIEMLDGHLYLLLDMGSGTTKTKAVNKKVNDGEWYHVDFQRDGRSGTISINTLRTAYTAPGESEILDLDDNLYLGGLPENKMGLVFPTEVWTALLNYGYVGCIRDLFIDGQSKDVRRLAEIQKAAGVKPSCSKEPPKQCLSNPCQNNGICREGWNRYVCDCSGTGYLGRSCEREATILSYDGSKFMKVNLPVVMHTEAEDVSLRFRSQRAYGILIATTSKDSADSLRLELESGRVRLTVNLDCIRINCTSSKGPETIFAGQNLNDNEWHTVRVFRRGKSLKLTVDDLPPVEGQMAGDHTQLEFHNIETGIVTEKRFLSMVPSNFIGHLQSLSFNGMAYIDLCKNGDIDYCELNAMIGFKNIIADPVTFKSRSSYVTLTTLQAYYSMHLFFQFKTTSSDGLILYNSGDGNDFIVVELVKGYLHYVSDLGNGAHLIKGNSNKPLNDNHWHNVIISRDTNNLHTVKIDTKITTQTTTGAKNLDLKGNLYIGGVAKEMYKELPKLVHAKEGFQGCLASVDLNGRLPDLMSDALDCVGQIERGCEGPSTTCQEDSCANQGVCLQQWEGFNCDCSMTTFGGPLCNDAGTTYIFGRDGGLITYTWPPNDRPSTRADRLAIGFSTHLKDAVLVRVDSSSGLGDFLKLHIEKGNIAVVFNVGTDDINIEETSKFVNDGKYHIVKFTRSGGNATLQVDDLPVIERYPTGNNDNERLAIARQRIPYRLGRVVDEWLLDKGRQLTIFNSQTTIQIGGWERDQSRSFQGQLSGLYYNGLKVFNMAAEGDPNIKIQGSVRLVGESPSSITPQSSTTANRSETSTSIMEITTTTASSRRVKQTTPREPQQTTDDLLVASAECPSDDEDIDPCEPSSANPTGAGPRGPGTTEVFRESSSTTGMVVGIVAAAALCILILLYAMYKYRNRDEGSYHVDESRNYISNSAQSNGTVVKEKPVNTAKTSSKNKKNKDKEYYV</sequence>
<feature type="domain" description="EGF-like" evidence="19">
    <location>
        <begin position="198"/>
        <end position="236"/>
    </location>
</feature>
<evidence type="ECO:0000256" key="15">
    <source>
        <dbReference type="SAM" id="MobiDB-lite"/>
    </source>
</evidence>
<feature type="region of interest" description="Disordered" evidence="15">
    <location>
        <begin position="1463"/>
        <end position="1495"/>
    </location>
</feature>
<dbReference type="FunFam" id="2.60.120.200:FF:000007">
    <property type="entry name" value="neurexin-1 isoform X1"/>
    <property type="match status" value="1"/>
</dbReference>
<comment type="function">
    <text evidence="13">Neuronal cell surface protein that may be involved in cell recognition and cell adhesion.</text>
</comment>
<comment type="similarity">
    <text evidence="2">Belongs to the neurexin family.</text>
</comment>
<keyword evidence="4 16" id="KW-0812">Transmembrane</keyword>
<evidence type="ECO:0000259" key="18">
    <source>
        <dbReference type="PROSITE" id="PS50025"/>
    </source>
</evidence>
<dbReference type="SMART" id="SM00181">
    <property type="entry name" value="EGF"/>
    <property type="match status" value="3"/>
</dbReference>
<feature type="domain" description="Laminin G" evidence="18">
    <location>
        <begin position="472"/>
        <end position="665"/>
    </location>
</feature>
<dbReference type="Gene3D" id="2.10.25.10">
    <property type="entry name" value="Laminin"/>
    <property type="match status" value="3"/>
</dbReference>
<evidence type="ECO:0000256" key="3">
    <source>
        <dbReference type="ARBA" id="ARBA00022536"/>
    </source>
</evidence>
<evidence type="ECO:0000256" key="10">
    <source>
        <dbReference type="ARBA" id="ARBA00022989"/>
    </source>
</evidence>
<dbReference type="FunFam" id="2.10.25.10:FF:000015">
    <property type="entry name" value="neurexin-1 isoform X1"/>
    <property type="match status" value="1"/>
</dbReference>
<evidence type="ECO:0000313" key="20">
    <source>
        <dbReference type="Proteomes" id="UP000694890"/>
    </source>
</evidence>
<comment type="subcellular location">
    <subcellularLocation>
        <location evidence="1">Membrane</location>
        <topology evidence="1">Single-pass type I membrane protein</topology>
    </subcellularLocation>
</comment>
<evidence type="ECO:0000256" key="1">
    <source>
        <dbReference type="ARBA" id="ARBA00004479"/>
    </source>
</evidence>
<evidence type="ECO:0000256" key="16">
    <source>
        <dbReference type="SAM" id="Phobius"/>
    </source>
</evidence>
<dbReference type="Pfam" id="PF00008">
    <property type="entry name" value="EGF"/>
    <property type="match status" value="1"/>
</dbReference>
<dbReference type="SMART" id="SM00294">
    <property type="entry name" value="4.1m"/>
    <property type="match status" value="1"/>
</dbReference>
<dbReference type="GO" id="GO:0007155">
    <property type="term" value="P:cell adhesion"/>
    <property type="evidence" value="ECO:0007669"/>
    <property type="project" value="UniProtKB-KW"/>
</dbReference>
<dbReference type="InterPro" id="IPR001791">
    <property type="entry name" value="Laminin_G"/>
</dbReference>
<keyword evidence="6 17" id="KW-0732">Signal</keyword>
<dbReference type="Gene3D" id="2.60.120.200">
    <property type="match status" value="6"/>
</dbReference>
<keyword evidence="3 14" id="KW-0245">EGF-like domain</keyword>
<dbReference type="PROSITE" id="PS50026">
    <property type="entry name" value="EGF_3"/>
    <property type="match status" value="3"/>
</dbReference>
<dbReference type="GO" id="GO:0046872">
    <property type="term" value="F:metal ion binding"/>
    <property type="evidence" value="ECO:0007669"/>
    <property type="project" value="UniProtKB-KW"/>
</dbReference>
<feature type="compositionally biased region" description="Low complexity" evidence="15">
    <location>
        <begin position="1325"/>
        <end position="1356"/>
    </location>
</feature>
<evidence type="ECO:0000256" key="11">
    <source>
        <dbReference type="ARBA" id="ARBA00023136"/>
    </source>
</evidence>
<evidence type="ECO:0000256" key="12">
    <source>
        <dbReference type="ARBA" id="ARBA00023157"/>
    </source>
</evidence>
<evidence type="ECO:0000256" key="5">
    <source>
        <dbReference type="ARBA" id="ARBA00022723"/>
    </source>
</evidence>